<accession>A0ABW2PRI2</accession>
<evidence type="ECO:0000313" key="3">
    <source>
        <dbReference type="Proteomes" id="UP001596505"/>
    </source>
</evidence>
<comment type="caution">
    <text evidence="2">The sequence shown here is derived from an EMBL/GenBank/DDBJ whole genome shotgun (WGS) entry which is preliminary data.</text>
</comment>
<proteinExistence type="predicted"/>
<evidence type="ECO:0000313" key="2">
    <source>
        <dbReference type="EMBL" id="MFC7392008.1"/>
    </source>
</evidence>
<evidence type="ECO:0000259" key="1">
    <source>
        <dbReference type="Pfam" id="PF00326"/>
    </source>
</evidence>
<dbReference type="Proteomes" id="UP001596505">
    <property type="component" value="Unassembled WGS sequence"/>
</dbReference>
<sequence>MSANHSYRTVQDLTTRGIGVNADAASLVLKYPRVEKSVPGKQWAGQIGKAQAVVRLPDKEVWNGKLIIGATPAVRNEFSMDLLLSDIVMQKGYAYAACDKGTPKLVLRDPNRQMTEWIQHYHQLTLKAMEMVASAYSAAPKYTYIAGVSNGGYITRAMLERYPELFAGGVDWSGVFWHPKSPHLLTCLPEFIQEYPIFANWRGDRTSHDRRIAYDKLLQAGLHPDSEPYWHQYFMTYWVFSLWLYGRNLDPDWEPFKMEWNNDWLRDPSPLIYPYQEREDILQEHIKKFANDGHLTKPLLSVAGNWDCLITFTYHAKAYNDMVEHEGCSKNHRLYEIPRGNHVDGLLKSNQGKQQTVHPYFEAALYHLEKWAERNILPPESGIYETIESFAPSECRLFTK</sequence>
<dbReference type="EMBL" id="JBHTCO010000004">
    <property type="protein sequence ID" value="MFC7392008.1"/>
    <property type="molecule type" value="Genomic_DNA"/>
</dbReference>
<feature type="domain" description="Peptidase S9 prolyl oligopeptidase catalytic" evidence="1">
    <location>
        <begin position="125"/>
        <end position="176"/>
    </location>
</feature>
<dbReference type="Gene3D" id="3.40.50.1820">
    <property type="entry name" value="alpha/beta hydrolase"/>
    <property type="match status" value="1"/>
</dbReference>
<dbReference type="RefSeq" id="WP_380963592.1">
    <property type="nucleotide sequence ID" value="NZ_JBHTCO010000004.1"/>
</dbReference>
<dbReference type="Pfam" id="PF00326">
    <property type="entry name" value="Peptidase_S9"/>
    <property type="match status" value="1"/>
</dbReference>
<dbReference type="InterPro" id="IPR001375">
    <property type="entry name" value="Peptidase_S9_cat"/>
</dbReference>
<dbReference type="InterPro" id="IPR029058">
    <property type="entry name" value="AB_hydrolase_fold"/>
</dbReference>
<organism evidence="2 3">
    <name type="scientific">Scopulibacillus cellulosilyticus</name>
    <dbReference type="NCBI Taxonomy" id="2665665"/>
    <lineage>
        <taxon>Bacteria</taxon>
        <taxon>Bacillati</taxon>
        <taxon>Bacillota</taxon>
        <taxon>Bacilli</taxon>
        <taxon>Bacillales</taxon>
        <taxon>Sporolactobacillaceae</taxon>
        <taxon>Scopulibacillus</taxon>
    </lineage>
</organism>
<keyword evidence="3" id="KW-1185">Reference proteome</keyword>
<gene>
    <name evidence="2" type="ORF">ACFQRG_03355</name>
</gene>
<name>A0ABW2PRI2_9BACL</name>
<reference evidence="3" key="1">
    <citation type="journal article" date="2019" name="Int. J. Syst. Evol. Microbiol.">
        <title>The Global Catalogue of Microorganisms (GCM) 10K type strain sequencing project: providing services to taxonomists for standard genome sequencing and annotation.</title>
        <authorList>
            <consortium name="The Broad Institute Genomics Platform"/>
            <consortium name="The Broad Institute Genome Sequencing Center for Infectious Disease"/>
            <person name="Wu L."/>
            <person name="Ma J."/>
        </authorList>
    </citation>
    <scope>NUCLEOTIDE SEQUENCE [LARGE SCALE GENOMIC DNA]</scope>
    <source>
        <strain evidence="3">CGMCC 1.16305</strain>
    </source>
</reference>
<protein>
    <submittedName>
        <fullName evidence="2">Prolyl oligopeptidase family serine peptidase</fullName>
    </submittedName>
</protein>
<dbReference type="SUPFAM" id="SSF53474">
    <property type="entry name" value="alpha/beta-Hydrolases"/>
    <property type="match status" value="1"/>
</dbReference>